<dbReference type="Gene3D" id="2.40.160.200">
    <property type="entry name" value="LURP1-related"/>
    <property type="match status" value="1"/>
</dbReference>
<dbReference type="InterPro" id="IPR007612">
    <property type="entry name" value="LOR"/>
</dbReference>
<dbReference type="EMBL" id="LBWK01000001">
    <property type="protein sequence ID" value="KKR06480.1"/>
    <property type="molecule type" value="Genomic_DNA"/>
</dbReference>
<reference evidence="2 3" key="1">
    <citation type="journal article" date="2015" name="Nature">
        <title>rRNA introns, odd ribosomes, and small enigmatic genomes across a large radiation of phyla.</title>
        <authorList>
            <person name="Brown C.T."/>
            <person name="Hug L.A."/>
            <person name="Thomas B.C."/>
            <person name="Sharon I."/>
            <person name="Castelle C.J."/>
            <person name="Singh A."/>
            <person name="Wilkins M.J."/>
            <person name="Williams K.H."/>
            <person name="Banfield J.F."/>
        </authorList>
    </citation>
    <scope>NUCLEOTIDE SEQUENCE [LARGE SCALE GENOMIC DNA]</scope>
</reference>
<sequence>MFESNKYLVRRKIVSFLGATFEVYDEKGALVLYAKQKAFKLREELKFFSDKEMKNEVLSLKARNILDLSATYDIRDSQTGKLLGAVKRKGLKSILRDEWIVLDESDKEVGVMLEDSMGLAVIRRFLLNLIPQNYDYMLGSNKVADLKQRFNPFVYKLDVDILSDSVDKRLVLVSSIILALVEGRQD</sequence>
<protein>
    <submittedName>
        <fullName evidence="2">Uncharacterized protein</fullName>
    </submittedName>
</protein>
<dbReference type="InterPro" id="IPR038595">
    <property type="entry name" value="LOR_sf"/>
</dbReference>
<comment type="similarity">
    <text evidence="1">Belongs to the LOR family.</text>
</comment>
<organism evidence="2 3">
    <name type="scientific">candidate division WS6 bacterium GW2011_GWF2_39_15</name>
    <dbReference type="NCBI Taxonomy" id="1619100"/>
    <lineage>
        <taxon>Bacteria</taxon>
        <taxon>Candidatus Dojkabacteria</taxon>
    </lineage>
</organism>
<dbReference type="Proteomes" id="UP000034799">
    <property type="component" value="Unassembled WGS sequence"/>
</dbReference>
<evidence type="ECO:0000313" key="3">
    <source>
        <dbReference type="Proteomes" id="UP000034799"/>
    </source>
</evidence>
<dbReference type="Pfam" id="PF04525">
    <property type="entry name" value="LOR"/>
    <property type="match status" value="1"/>
</dbReference>
<dbReference type="STRING" id="1619100.UT34_C0001G0521"/>
<dbReference type="InterPro" id="IPR025659">
    <property type="entry name" value="Tubby-like_C"/>
</dbReference>
<name>A0A0G0Q7Q4_9BACT</name>
<evidence type="ECO:0000313" key="2">
    <source>
        <dbReference type="EMBL" id="KKR06480.1"/>
    </source>
</evidence>
<accession>A0A0G0Q7Q4</accession>
<dbReference type="AlphaFoldDB" id="A0A0G0Q7Q4"/>
<gene>
    <name evidence="2" type="ORF">UT34_C0001G0521</name>
</gene>
<evidence type="ECO:0000256" key="1">
    <source>
        <dbReference type="ARBA" id="ARBA00005437"/>
    </source>
</evidence>
<dbReference type="SUPFAM" id="SSF54518">
    <property type="entry name" value="Tubby C-terminal domain-like"/>
    <property type="match status" value="1"/>
</dbReference>
<comment type="caution">
    <text evidence="2">The sequence shown here is derived from an EMBL/GenBank/DDBJ whole genome shotgun (WGS) entry which is preliminary data.</text>
</comment>
<proteinExistence type="inferred from homology"/>